<accession>A0A9W8UJG3</accession>
<evidence type="ECO:0000313" key="3">
    <source>
        <dbReference type="Proteomes" id="UP001144673"/>
    </source>
</evidence>
<organism evidence="2 3">
    <name type="scientific">Akanthomyces muscarius</name>
    <name type="common">Entomopathogenic fungus</name>
    <name type="synonym">Lecanicillium muscarium</name>
    <dbReference type="NCBI Taxonomy" id="2231603"/>
    <lineage>
        <taxon>Eukaryota</taxon>
        <taxon>Fungi</taxon>
        <taxon>Dikarya</taxon>
        <taxon>Ascomycota</taxon>
        <taxon>Pezizomycotina</taxon>
        <taxon>Sordariomycetes</taxon>
        <taxon>Hypocreomycetidae</taxon>
        <taxon>Hypocreales</taxon>
        <taxon>Cordycipitaceae</taxon>
        <taxon>Akanthomyces</taxon>
    </lineage>
</organism>
<name>A0A9W8UJG3_AKAMU</name>
<evidence type="ECO:0000313" key="2">
    <source>
        <dbReference type="EMBL" id="KAJ4147728.1"/>
    </source>
</evidence>
<dbReference type="KEGG" id="amus:LMH87_002235"/>
<protein>
    <submittedName>
        <fullName evidence="2">Uncharacterized protein</fullName>
    </submittedName>
</protein>
<dbReference type="AlphaFoldDB" id="A0A9W8UJG3"/>
<dbReference type="GeneID" id="80889394"/>
<sequence length="167" mass="17396">MVGGKQATSSAFDVSGSLSMHSDGISGSGRGRLGRALHTRSPLRTLTDGNNSWPSRPPKTGLHQSDNGCGTSGIISNAIANAERLAPSGQENADSLLRQHSDSGKTTLMASKFTFTCGSQVTGPASWHDNPPAGGSAECSRSEPLAYAAASWRRISCWLLTLADKPL</sequence>
<dbReference type="EMBL" id="JAJHUN010000010">
    <property type="protein sequence ID" value="KAJ4147728.1"/>
    <property type="molecule type" value="Genomic_DNA"/>
</dbReference>
<feature type="compositionally biased region" description="Polar residues" evidence="1">
    <location>
        <begin position="42"/>
        <end position="54"/>
    </location>
</feature>
<feature type="compositionally biased region" description="Polar residues" evidence="1">
    <location>
        <begin position="1"/>
        <end position="20"/>
    </location>
</feature>
<proteinExistence type="predicted"/>
<dbReference type="RefSeq" id="XP_056050669.1">
    <property type="nucleotide sequence ID" value="XM_056193655.1"/>
</dbReference>
<evidence type="ECO:0000256" key="1">
    <source>
        <dbReference type="SAM" id="MobiDB-lite"/>
    </source>
</evidence>
<feature type="region of interest" description="Disordered" evidence="1">
    <location>
        <begin position="1"/>
        <end position="68"/>
    </location>
</feature>
<dbReference type="Proteomes" id="UP001144673">
    <property type="component" value="Chromosome 3"/>
</dbReference>
<keyword evidence="3" id="KW-1185">Reference proteome</keyword>
<reference evidence="2" key="1">
    <citation type="journal article" date="2023" name="Access Microbiol">
        <title>De-novo genome assembly for Akanthomyces muscarius, a biocontrol agent of insect agricultural pests.</title>
        <authorList>
            <person name="Erdos Z."/>
            <person name="Studholme D.J."/>
            <person name="Raymond B."/>
            <person name="Sharma M."/>
        </authorList>
    </citation>
    <scope>NUCLEOTIDE SEQUENCE</scope>
    <source>
        <strain evidence="2">Ve6</strain>
    </source>
</reference>
<comment type="caution">
    <text evidence="2">The sequence shown here is derived from an EMBL/GenBank/DDBJ whole genome shotgun (WGS) entry which is preliminary data.</text>
</comment>
<gene>
    <name evidence="2" type="ORF">LMH87_002235</name>
</gene>